<organism evidence="3">
    <name type="scientific">Blastobotrys adeninivorans</name>
    <name type="common">Yeast</name>
    <name type="synonym">Arxula adeninivorans</name>
    <dbReference type="NCBI Taxonomy" id="409370"/>
    <lineage>
        <taxon>Eukaryota</taxon>
        <taxon>Fungi</taxon>
        <taxon>Dikarya</taxon>
        <taxon>Ascomycota</taxon>
        <taxon>Saccharomycotina</taxon>
        <taxon>Dipodascomycetes</taxon>
        <taxon>Dipodascales</taxon>
        <taxon>Trichomonascaceae</taxon>
        <taxon>Blastobotrys</taxon>
    </lineage>
</organism>
<dbReference type="AlphaFoldDB" id="A0A060T7S8"/>
<dbReference type="InterPro" id="IPR032675">
    <property type="entry name" value="LRR_dom_sf"/>
</dbReference>
<dbReference type="InterPro" id="IPR036047">
    <property type="entry name" value="F-box-like_dom_sf"/>
</dbReference>
<sequence length="605" mass="68959">MDYKGKFYVSVLHLLDIFRFNTIVNKRRPRKIRPPYRRYGPGPARPEKDEHQEVVQATVDDDSSSSAVEPDAQALALSRLSVADKRRASIDASEKQYIAALCWEKQLQAAKLHLLENAIDDDDDDDDDGDDENKKDRGNANDKEDNGSFYQGRRHTTTGIFVRQQADQERDKERRRHRRRGTACIYSDHEDESVQEYDDLGNPIESKDNSDSEWDGIDMTELRQIEKEYKELKRKRELEVKHKQWVAEILAQRHKKMAPYLPPEVVEVVFNYLDFPESTSAIYVCKTWYSVGVEALYRDPKLNVYNYASFVNTISHSDVLGGLVKTLDLRNLVQSGKNSYTSRLLRRCSSSLQTFIAPQTSFGYAPLVSLKNCHQIRTLDLSLVSETVDLRALFSAIKNAQKLERLDFPRSSIYCHKYEDQWPANLWNLGLAGGISNDFMMDTTFPNTITHLSLSHCPFVTSESVRSVAGRLGHNLVSFTAMFPLPALRPNALDSILKLCPKLRTLNVSVDYITRYIFADPNLPTDERGHITEHPLKYFHLDSSGGLGQARKLAADDISLAVLENKLPNLSHVRISRKLGWDPNAEDMCELIEVLDDNGGGVWMV</sequence>
<feature type="compositionally biased region" description="Acidic residues" evidence="1">
    <location>
        <begin position="119"/>
        <end position="131"/>
    </location>
</feature>
<reference evidence="3" key="2">
    <citation type="submission" date="2014-06" db="EMBL/GenBank/DDBJ databases">
        <title>The complete genome of Blastobotrys (Arxula) adeninivorans LS3 - a yeast of biotechnological interest.</title>
        <authorList>
            <person name="Kunze G."/>
            <person name="Gaillardin C."/>
            <person name="Czernicka M."/>
            <person name="Durrens P."/>
            <person name="Martin T."/>
            <person name="Boer E."/>
            <person name="Gabaldon T."/>
            <person name="Cruz J."/>
            <person name="Talla E."/>
            <person name="Marck C."/>
            <person name="Goffeau A."/>
            <person name="Barbe V."/>
            <person name="Baret P."/>
            <person name="Baronian K."/>
            <person name="Beier S."/>
            <person name="Bleykasten C."/>
            <person name="Bode R."/>
            <person name="Casaregola S."/>
            <person name="Despons L."/>
            <person name="Fairhead C."/>
            <person name="Giersberg M."/>
            <person name="Gierski P."/>
            <person name="Hahnel U."/>
            <person name="Hartmann A."/>
            <person name="Jankowska D."/>
            <person name="Jubin C."/>
            <person name="Jung P."/>
            <person name="Lafontaine I."/>
            <person name="Leh-Louis V."/>
            <person name="Lemaire M."/>
            <person name="Marcet-Houben M."/>
            <person name="Mascher M."/>
            <person name="Morel G."/>
            <person name="Richard G.-F."/>
            <person name="Riechen J."/>
            <person name="Sacerdot C."/>
            <person name="Sarkar A."/>
            <person name="Savel G."/>
            <person name="Schacherer J."/>
            <person name="Sherman D."/>
            <person name="Straub M.-L."/>
            <person name="Stein N."/>
            <person name="Thierry A."/>
            <person name="Trautwein-Schult A."/>
            <person name="Westhof E."/>
            <person name="Worch S."/>
            <person name="Dujon B."/>
            <person name="Souciet J.-L."/>
            <person name="Wincker P."/>
            <person name="Scholz U."/>
            <person name="Neuveglise N."/>
        </authorList>
    </citation>
    <scope>NUCLEOTIDE SEQUENCE</scope>
    <source>
        <strain evidence="3">LS3</strain>
    </source>
</reference>
<feature type="compositionally biased region" description="Basic and acidic residues" evidence="1">
    <location>
        <begin position="132"/>
        <end position="146"/>
    </location>
</feature>
<evidence type="ECO:0000259" key="2">
    <source>
        <dbReference type="Pfam" id="PF00646"/>
    </source>
</evidence>
<dbReference type="SUPFAM" id="SSF81383">
    <property type="entry name" value="F-box domain"/>
    <property type="match status" value="1"/>
</dbReference>
<dbReference type="GO" id="GO:0016874">
    <property type="term" value="F:ligase activity"/>
    <property type="evidence" value="ECO:0007669"/>
    <property type="project" value="UniProtKB-KW"/>
</dbReference>
<reference evidence="3" key="1">
    <citation type="submission" date="2014-02" db="EMBL/GenBank/DDBJ databases">
        <authorList>
            <person name="Genoscope - CEA"/>
        </authorList>
    </citation>
    <scope>NUCLEOTIDE SEQUENCE</scope>
    <source>
        <strain evidence="3">LS3</strain>
    </source>
</reference>
<protein>
    <submittedName>
        <fullName evidence="3">ARAD1C24332p</fullName>
        <ecNumber evidence="3">6.3.2.19</ecNumber>
    </submittedName>
</protein>
<dbReference type="EC" id="6.3.2.19" evidence="3"/>
<dbReference type="Gene3D" id="3.80.10.10">
    <property type="entry name" value="Ribonuclease Inhibitor"/>
    <property type="match status" value="1"/>
</dbReference>
<dbReference type="PhylomeDB" id="A0A060T7S8"/>
<dbReference type="Gene3D" id="1.20.1280.50">
    <property type="match status" value="1"/>
</dbReference>
<evidence type="ECO:0000313" key="3">
    <source>
        <dbReference type="EMBL" id="CDP34957.1"/>
    </source>
</evidence>
<feature type="region of interest" description="Disordered" evidence="1">
    <location>
        <begin position="32"/>
        <end position="52"/>
    </location>
</feature>
<feature type="region of interest" description="Disordered" evidence="1">
    <location>
        <begin position="119"/>
        <end position="182"/>
    </location>
</feature>
<dbReference type="InterPro" id="IPR001810">
    <property type="entry name" value="F-box_dom"/>
</dbReference>
<proteinExistence type="predicted"/>
<evidence type="ECO:0000256" key="1">
    <source>
        <dbReference type="SAM" id="MobiDB-lite"/>
    </source>
</evidence>
<feature type="domain" description="F-box" evidence="2">
    <location>
        <begin position="261"/>
        <end position="291"/>
    </location>
</feature>
<name>A0A060T7S8_BLAAD</name>
<dbReference type="EMBL" id="HG937693">
    <property type="protein sequence ID" value="CDP34957.1"/>
    <property type="molecule type" value="Genomic_DNA"/>
</dbReference>
<keyword evidence="3" id="KW-0436">Ligase</keyword>
<gene>
    <name evidence="3" type="ORF">GNLVRS02_ARAD1C24332g</name>
</gene>
<dbReference type="Pfam" id="PF00646">
    <property type="entry name" value="F-box"/>
    <property type="match status" value="1"/>
</dbReference>
<dbReference type="SUPFAM" id="SSF52047">
    <property type="entry name" value="RNI-like"/>
    <property type="match status" value="1"/>
</dbReference>
<accession>A0A060T7S8</accession>